<feature type="compositionally biased region" description="Low complexity" evidence="1">
    <location>
        <begin position="136"/>
        <end position="154"/>
    </location>
</feature>
<protein>
    <submittedName>
        <fullName evidence="2">Uncharacterized protein</fullName>
    </submittedName>
</protein>
<reference evidence="2" key="1">
    <citation type="journal article" date="2020" name="Stud. Mycol.">
        <title>101 Dothideomycetes genomes: a test case for predicting lifestyles and emergence of pathogens.</title>
        <authorList>
            <person name="Haridas S."/>
            <person name="Albert R."/>
            <person name="Binder M."/>
            <person name="Bloem J."/>
            <person name="Labutti K."/>
            <person name="Salamov A."/>
            <person name="Andreopoulos B."/>
            <person name="Baker S."/>
            <person name="Barry K."/>
            <person name="Bills G."/>
            <person name="Bluhm B."/>
            <person name="Cannon C."/>
            <person name="Castanera R."/>
            <person name="Culley D."/>
            <person name="Daum C."/>
            <person name="Ezra D."/>
            <person name="Gonzalez J."/>
            <person name="Henrissat B."/>
            <person name="Kuo A."/>
            <person name="Liang C."/>
            <person name="Lipzen A."/>
            <person name="Lutzoni F."/>
            <person name="Magnuson J."/>
            <person name="Mondo S."/>
            <person name="Nolan M."/>
            <person name="Ohm R."/>
            <person name="Pangilinan J."/>
            <person name="Park H.-J."/>
            <person name="Ramirez L."/>
            <person name="Alfaro M."/>
            <person name="Sun H."/>
            <person name="Tritt A."/>
            <person name="Yoshinaga Y."/>
            <person name="Zwiers L.-H."/>
            <person name="Turgeon B."/>
            <person name="Goodwin S."/>
            <person name="Spatafora J."/>
            <person name="Crous P."/>
            <person name="Grigoriev I."/>
        </authorList>
    </citation>
    <scope>NUCLEOTIDE SEQUENCE</scope>
    <source>
        <strain evidence="2">CBS 113818</strain>
    </source>
</reference>
<organism evidence="2 3">
    <name type="scientific">Ophiobolus disseminans</name>
    <dbReference type="NCBI Taxonomy" id="1469910"/>
    <lineage>
        <taxon>Eukaryota</taxon>
        <taxon>Fungi</taxon>
        <taxon>Dikarya</taxon>
        <taxon>Ascomycota</taxon>
        <taxon>Pezizomycotina</taxon>
        <taxon>Dothideomycetes</taxon>
        <taxon>Pleosporomycetidae</taxon>
        <taxon>Pleosporales</taxon>
        <taxon>Pleosporineae</taxon>
        <taxon>Phaeosphaeriaceae</taxon>
        <taxon>Ophiobolus</taxon>
    </lineage>
</organism>
<evidence type="ECO:0000256" key="1">
    <source>
        <dbReference type="SAM" id="MobiDB-lite"/>
    </source>
</evidence>
<sequence>MNNNDTTSKAVTIKSDTANPTACHEDWSCLGSISIDRRIMLVIWECTWHAVDTYHSLRRDGYEGWLVHAKEGDQLLIAWEPTLERKSLQLQPLPPPLEPIVEVRRDRPGLLGYIASKELRTHDRRLWLVYNAGMQASSPPVNEPAAESSPPSSNRQEKKRKHVLERDDRKRRRGDGQQKIRAENNLVETKAHFWYVQPACPPRGKARLAGKDREEVTKRVLHRIRHTKAISNVAILNPNHKEGAETPRYAAIRLSEVIGEEDQARLSKLIDALKDAGA</sequence>
<evidence type="ECO:0000313" key="3">
    <source>
        <dbReference type="Proteomes" id="UP000799424"/>
    </source>
</evidence>
<feature type="compositionally biased region" description="Basic and acidic residues" evidence="1">
    <location>
        <begin position="164"/>
        <end position="182"/>
    </location>
</feature>
<dbReference type="EMBL" id="MU006254">
    <property type="protein sequence ID" value="KAF2818304.1"/>
    <property type="molecule type" value="Genomic_DNA"/>
</dbReference>
<proteinExistence type="predicted"/>
<feature type="region of interest" description="Disordered" evidence="1">
    <location>
        <begin position="136"/>
        <end position="183"/>
    </location>
</feature>
<dbReference type="Proteomes" id="UP000799424">
    <property type="component" value="Unassembled WGS sequence"/>
</dbReference>
<accession>A0A6A6ZDB9</accession>
<gene>
    <name evidence="2" type="ORF">CC86DRAFT_414067</name>
</gene>
<dbReference type="AlphaFoldDB" id="A0A6A6ZDB9"/>
<keyword evidence="3" id="KW-1185">Reference proteome</keyword>
<evidence type="ECO:0000313" key="2">
    <source>
        <dbReference type="EMBL" id="KAF2818304.1"/>
    </source>
</evidence>
<name>A0A6A6ZDB9_9PLEO</name>